<dbReference type="Gene3D" id="3.40.50.1950">
    <property type="entry name" value="Flavin prenyltransferase-like"/>
    <property type="match status" value="1"/>
</dbReference>
<keyword evidence="3 4" id="KW-0436">Ligase</keyword>
<keyword evidence="8" id="KW-1185">Reference proteome</keyword>
<sequence>MRPVELPQLPGLNNLRVVLGVCGGIAAYKSAELVRLLMKQGCDVQVAMTESATQFIAPLTFQALSGKPVHVSQWPTGNADRGMPHIDISRQADFLLIAPCTANSLAKYAHGFADNLLDNLVLARNCPMAIAPAMNVEMWNAPATQRNIAQLQADGISIFGPAAGEQACGEVGSGRMLEPFEVVLELARAVNPKPLNGKQVLLTAGPTFEAIDPVRGITNRSSGKMGYALAQAAWLMGANVNLVSGPTALPAPYGARMFNVQSARQMHAAVFNQIEQIDLFLGVAAVADYGIKNPSTQKQKKQNAEPAGLHMEFELNPDILAEVGKLASERSQPLTVVGFAAETENLDEYAQQKLMNKKAHFIVGNLAQDALGADLTELTVYSKTSKPERLAKMSKLQAAQALLSFVSKYISTHS</sequence>
<reference evidence="7" key="1">
    <citation type="submission" date="2022-07" db="EMBL/GenBank/DDBJ databases">
        <authorList>
            <person name="Xamxidin M."/>
        </authorList>
    </citation>
    <scope>NUCLEOTIDE SEQUENCE</scope>
    <source>
        <strain evidence="7">YS8-69</strain>
    </source>
</reference>
<dbReference type="Pfam" id="PF04127">
    <property type="entry name" value="DFP"/>
    <property type="match status" value="1"/>
</dbReference>
<comment type="caution">
    <text evidence="7">The sequence shown here is derived from an EMBL/GenBank/DDBJ whole genome shotgun (WGS) entry which is preliminary data.</text>
</comment>
<feature type="active site" description="Proton donor" evidence="3">
    <location>
        <position position="168"/>
    </location>
</feature>
<dbReference type="SUPFAM" id="SSF52507">
    <property type="entry name" value="Homo-oligomeric flavin-containing Cys decarboxylases, HFCD"/>
    <property type="match status" value="1"/>
</dbReference>
<dbReference type="PANTHER" id="PTHR14359">
    <property type="entry name" value="HOMO-OLIGOMERIC FLAVIN CONTAINING CYS DECARBOXYLASE FAMILY"/>
    <property type="match status" value="1"/>
</dbReference>
<keyword evidence="2 3" id="KW-0456">Lyase</keyword>
<dbReference type="InterPro" id="IPR035929">
    <property type="entry name" value="CoaB-like_sf"/>
</dbReference>
<dbReference type="InterPro" id="IPR003382">
    <property type="entry name" value="Flavoprotein"/>
</dbReference>
<evidence type="ECO:0000259" key="6">
    <source>
        <dbReference type="Pfam" id="PF04127"/>
    </source>
</evidence>
<feature type="region of interest" description="Phosphopantothenoylcysteine decarboxylase" evidence="3">
    <location>
        <begin position="1"/>
        <end position="199"/>
    </location>
</feature>
<evidence type="ECO:0000313" key="7">
    <source>
        <dbReference type="EMBL" id="MCR2747784.1"/>
    </source>
</evidence>
<feature type="binding site" evidence="3">
    <location>
        <position position="298"/>
    </location>
    <ligand>
        <name>CTP</name>
        <dbReference type="ChEBI" id="CHEBI:37563"/>
    </ligand>
</feature>
<dbReference type="EMBL" id="JANKHG010000027">
    <property type="protein sequence ID" value="MCR2747784.1"/>
    <property type="molecule type" value="Genomic_DNA"/>
</dbReference>
<dbReference type="EC" id="4.1.1.36" evidence="3"/>
<keyword evidence="3" id="KW-0479">Metal-binding</keyword>
<keyword evidence="1 3" id="KW-0210">Decarboxylase</keyword>
<evidence type="ECO:0000256" key="3">
    <source>
        <dbReference type="HAMAP-Rule" id="MF_02225"/>
    </source>
</evidence>
<dbReference type="GO" id="GO:0004633">
    <property type="term" value="F:phosphopantothenoylcysteine decarboxylase activity"/>
    <property type="evidence" value="ECO:0007669"/>
    <property type="project" value="UniProtKB-EC"/>
</dbReference>
<dbReference type="RefSeq" id="WP_257512999.1">
    <property type="nucleotide sequence ID" value="NZ_JANKHG010000027.1"/>
</dbReference>
<feature type="binding site" evidence="3">
    <location>
        <begin position="317"/>
        <end position="320"/>
    </location>
    <ligand>
        <name>CTP</name>
        <dbReference type="ChEBI" id="CHEBI:37563"/>
    </ligand>
</feature>
<dbReference type="NCBIfam" id="TIGR00521">
    <property type="entry name" value="coaBC_dfp"/>
    <property type="match status" value="1"/>
</dbReference>
<dbReference type="SUPFAM" id="SSF102645">
    <property type="entry name" value="CoaB-like"/>
    <property type="match status" value="1"/>
</dbReference>
<comment type="pathway">
    <text evidence="3 4">Cofactor biosynthesis; coenzyme A biosynthesis; CoA from (R)-pantothenate: step 3/5.</text>
</comment>
<dbReference type="Proteomes" id="UP001165267">
    <property type="component" value="Unassembled WGS sequence"/>
</dbReference>
<organism evidence="7 8">
    <name type="scientific">Limnobacter parvus</name>
    <dbReference type="NCBI Taxonomy" id="2939690"/>
    <lineage>
        <taxon>Bacteria</taxon>
        <taxon>Pseudomonadati</taxon>
        <taxon>Pseudomonadota</taxon>
        <taxon>Betaproteobacteria</taxon>
        <taxon>Burkholderiales</taxon>
        <taxon>Burkholderiaceae</taxon>
        <taxon>Limnobacter</taxon>
    </lineage>
</organism>
<feature type="binding site" evidence="3">
    <location>
        <position position="353"/>
    </location>
    <ligand>
        <name>CTP</name>
        <dbReference type="ChEBI" id="CHEBI:37563"/>
    </ligand>
</feature>
<keyword evidence="3" id="KW-0511">Multifunctional enzyme</keyword>
<protein>
    <recommendedName>
        <fullName evidence="3">Coenzyme A biosynthesis bifunctional protein CoaBC</fullName>
    </recommendedName>
    <alternativeName>
        <fullName evidence="3">DNA/pantothenate metabolism flavoprotein</fullName>
    </alternativeName>
    <alternativeName>
        <fullName evidence="3">Phosphopantothenoylcysteine synthetase/decarboxylase</fullName>
        <shortName evidence="3">PPCS-PPCDC</shortName>
    </alternativeName>
    <domain>
        <recommendedName>
            <fullName evidence="3">Phosphopantothenoylcysteine decarboxylase</fullName>
            <shortName evidence="3">PPC decarboxylase</shortName>
            <shortName evidence="3">PPC-DC</shortName>
            <ecNumber evidence="3">4.1.1.36</ecNumber>
        </recommendedName>
        <alternativeName>
            <fullName evidence="3">CoaC</fullName>
        </alternativeName>
    </domain>
    <domain>
        <recommendedName>
            <fullName evidence="3">Phosphopantothenate--cysteine ligase</fullName>
            <ecNumber evidence="3">6.3.2.5</ecNumber>
        </recommendedName>
        <alternativeName>
            <fullName evidence="3">CoaB</fullName>
        </alternativeName>
        <alternativeName>
            <fullName evidence="3">Phosphopantothenoylcysteine synthetase</fullName>
            <shortName evidence="3">PPC synthetase</shortName>
            <shortName evidence="3">PPC-S</shortName>
        </alternativeName>
    </domain>
</protein>
<comment type="cofactor">
    <cofactor evidence="3">
        <name>FMN</name>
        <dbReference type="ChEBI" id="CHEBI:58210"/>
    </cofactor>
    <text evidence="3">Binds 1 FMN per subunit.</text>
</comment>
<evidence type="ECO:0000259" key="5">
    <source>
        <dbReference type="Pfam" id="PF02441"/>
    </source>
</evidence>
<accession>A0ABT1XNV3</accession>
<dbReference type="PANTHER" id="PTHR14359:SF6">
    <property type="entry name" value="PHOSPHOPANTOTHENOYLCYSTEINE DECARBOXYLASE"/>
    <property type="match status" value="1"/>
</dbReference>
<keyword evidence="3" id="KW-0460">Magnesium</keyword>
<evidence type="ECO:0000256" key="2">
    <source>
        <dbReference type="ARBA" id="ARBA00023239"/>
    </source>
</evidence>
<comment type="caution">
    <text evidence="3">Lacks conserved residue(s) required for the propagation of feature annotation.</text>
</comment>
<feature type="region of interest" description="Phosphopantothenate--cysteine ligase" evidence="3">
    <location>
        <begin position="200"/>
        <end position="414"/>
    </location>
</feature>
<gene>
    <name evidence="3 7" type="primary">coaBC</name>
    <name evidence="7" type="ORF">NSP04_14125</name>
</gene>
<evidence type="ECO:0000256" key="1">
    <source>
        <dbReference type="ARBA" id="ARBA00022793"/>
    </source>
</evidence>
<dbReference type="HAMAP" id="MF_02225">
    <property type="entry name" value="CoaBC"/>
    <property type="match status" value="1"/>
</dbReference>
<comment type="cofactor">
    <cofactor evidence="3">
        <name>Mg(2+)</name>
        <dbReference type="ChEBI" id="CHEBI:18420"/>
    </cofactor>
</comment>
<evidence type="ECO:0000313" key="8">
    <source>
        <dbReference type="Proteomes" id="UP001165267"/>
    </source>
</evidence>
<comment type="catalytic activity">
    <reaction evidence="3 4">
        <text>N-[(R)-4-phosphopantothenoyl]-L-cysteine + H(+) = (R)-4'-phosphopantetheine + CO2</text>
        <dbReference type="Rhea" id="RHEA:16793"/>
        <dbReference type="ChEBI" id="CHEBI:15378"/>
        <dbReference type="ChEBI" id="CHEBI:16526"/>
        <dbReference type="ChEBI" id="CHEBI:59458"/>
        <dbReference type="ChEBI" id="CHEBI:61723"/>
        <dbReference type="EC" id="4.1.1.36"/>
    </reaction>
</comment>
<comment type="catalytic activity">
    <reaction evidence="3 4">
        <text>(R)-4'-phosphopantothenate + L-cysteine + CTP = N-[(R)-4-phosphopantothenoyl]-L-cysteine + CMP + diphosphate + H(+)</text>
        <dbReference type="Rhea" id="RHEA:19397"/>
        <dbReference type="ChEBI" id="CHEBI:10986"/>
        <dbReference type="ChEBI" id="CHEBI:15378"/>
        <dbReference type="ChEBI" id="CHEBI:33019"/>
        <dbReference type="ChEBI" id="CHEBI:35235"/>
        <dbReference type="ChEBI" id="CHEBI:37563"/>
        <dbReference type="ChEBI" id="CHEBI:59458"/>
        <dbReference type="ChEBI" id="CHEBI:60377"/>
        <dbReference type="EC" id="6.3.2.5"/>
    </reaction>
</comment>
<comment type="similarity">
    <text evidence="3 4">In the N-terminal section; belongs to the HFCD (homo-oligomeric flavin containing Cys decarboxylase) superfamily.</text>
</comment>
<feature type="binding site" evidence="3">
    <location>
        <position position="339"/>
    </location>
    <ligand>
        <name>CTP</name>
        <dbReference type="ChEBI" id="CHEBI:37563"/>
    </ligand>
</feature>
<name>A0ABT1XNV3_9BURK</name>
<dbReference type="InterPro" id="IPR036551">
    <property type="entry name" value="Flavin_trans-like"/>
</dbReference>
<keyword evidence="3 4" id="KW-0288">FMN</keyword>
<feature type="binding site" evidence="3">
    <location>
        <position position="288"/>
    </location>
    <ligand>
        <name>CTP</name>
        <dbReference type="ChEBI" id="CHEBI:37563"/>
    </ligand>
</feature>
<evidence type="ECO:0000256" key="4">
    <source>
        <dbReference type="RuleBase" id="RU364078"/>
    </source>
</evidence>
<dbReference type="Pfam" id="PF02441">
    <property type="entry name" value="Flavoprotein"/>
    <property type="match status" value="1"/>
</dbReference>
<comment type="similarity">
    <text evidence="3 4">In the C-terminal section; belongs to the PPC synthetase family.</text>
</comment>
<dbReference type="GO" id="GO:0004632">
    <property type="term" value="F:phosphopantothenate--cysteine ligase activity"/>
    <property type="evidence" value="ECO:0007669"/>
    <property type="project" value="UniProtKB-EC"/>
</dbReference>
<comment type="function">
    <text evidence="4">Catalyzes two steps in the biosynthesis of coenzyme A. In the first step cysteine is conjugated to 4'-phosphopantothenate to form 4-phosphopantothenoylcysteine, in the latter compound is decarboxylated to form 4'-phosphopantotheine.</text>
</comment>
<dbReference type="Gene3D" id="3.40.50.10300">
    <property type="entry name" value="CoaB-like"/>
    <property type="match status" value="1"/>
</dbReference>
<dbReference type="InterPro" id="IPR005252">
    <property type="entry name" value="CoaBC"/>
</dbReference>
<dbReference type="InterPro" id="IPR007085">
    <property type="entry name" value="DNA/pantothenate-metab_flavo_C"/>
</dbReference>
<dbReference type="EC" id="6.3.2.5" evidence="3"/>
<feature type="binding site" evidence="3">
    <location>
        <position position="357"/>
    </location>
    <ligand>
        <name>CTP</name>
        <dbReference type="ChEBI" id="CHEBI:37563"/>
    </ligand>
</feature>
<feature type="domain" description="DNA/pantothenate metabolism flavoprotein C-terminal" evidence="6">
    <location>
        <begin position="195"/>
        <end position="408"/>
    </location>
</feature>
<keyword evidence="3 4" id="KW-0285">Flavoprotein</keyword>
<feature type="domain" description="Flavoprotein" evidence="5">
    <location>
        <begin position="16"/>
        <end position="186"/>
    </location>
</feature>
<comment type="function">
    <text evidence="3">Catalyzes two sequential steps in the biosynthesis of coenzyme A. In the first step cysteine is conjugated to 4'-phosphopantothenate to form 4-phosphopantothenoylcysteine. In the second step the latter compound is decarboxylated to form 4'-phosphopantotheine.</text>
</comment>
<comment type="pathway">
    <text evidence="3 4">Cofactor biosynthesis; coenzyme A biosynthesis; CoA from (R)-pantothenate: step 2/5.</text>
</comment>
<proteinExistence type="inferred from homology"/>